<accession>A0A8R7PTW8</accession>
<protein>
    <submittedName>
        <fullName evidence="1">Uncharacterized protein</fullName>
    </submittedName>
</protein>
<proteinExistence type="predicted"/>
<evidence type="ECO:0000313" key="1">
    <source>
        <dbReference type="EnsemblPlants" id="TuG1812G0300002916.01.T02"/>
    </source>
</evidence>
<dbReference type="AlphaFoldDB" id="A0A8R7PTW8"/>
<sequence length="88" mass="10290">MFFQEPGYLKLDDAVVAPPIKSPHTRNNSTLWFVHHHRLSSPANDLVTDLAIPRTLFSSPTIGFQGGSVRHCRYHRIMWQRIWFFVEI</sequence>
<dbReference type="EnsemblPlants" id="TuG1812G0300002916.01.T01">
    <property type="protein sequence ID" value="TuG1812G0300002916.01.T01"/>
    <property type="gene ID" value="TuG1812G0300002916.01"/>
</dbReference>
<reference evidence="2" key="1">
    <citation type="journal article" date="2013" name="Nature">
        <title>Draft genome of the wheat A-genome progenitor Triticum urartu.</title>
        <authorList>
            <person name="Ling H.Q."/>
            <person name="Zhao S."/>
            <person name="Liu D."/>
            <person name="Wang J."/>
            <person name="Sun H."/>
            <person name="Zhang C."/>
            <person name="Fan H."/>
            <person name="Li D."/>
            <person name="Dong L."/>
            <person name="Tao Y."/>
            <person name="Gao C."/>
            <person name="Wu H."/>
            <person name="Li Y."/>
            <person name="Cui Y."/>
            <person name="Guo X."/>
            <person name="Zheng S."/>
            <person name="Wang B."/>
            <person name="Yu K."/>
            <person name="Liang Q."/>
            <person name="Yang W."/>
            <person name="Lou X."/>
            <person name="Chen J."/>
            <person name="Feng M."/>
            <person name="Jian J."/>
            <person name="Zhang X."/>
            <person name="Luo G."/>
            <person name="Jiang Y."/>
            <person name="Liu J."/>
            <person name="Wang Z."/>
            <person name="Sha Y."/>
            <person name="Zhang B."/>
            <person name="Wu H."/>
            <person name="Tang D."/>
            <person name="Shen Q."/>
            <person name="Xue P."/>
            <person name="Zou S."/>
            <person name="Wang X."/>
            <person name="Liu X."/>
            <person name="Wang F."/>
            <person name="Yang Y."/>
            <person name="An X."/>
            <person name="Dong Z."/>
            <person name="Zhang K."/>
            <person name="Zhang X."/>
            <person name="Luo M.C."/>
            <person name="Dvorak J."/>
            <person name="Tong Y."/>
            <person name="Wang J."/>
            <person name="Yang H."/>
            <person name="Li Z."/>
            <person name="Wang D."/>
            <person name="Zhang A."/>
            <person name="Wang J."/>
        </authorList>
    </citation>
    <scope>NUCLEOTIDE SEQUENCE</scope>
    <source>
        <strain evidence="2">cv. G1812</strain>
    </source>
</reference>
<reference evidence="1" key="2">
    <citation type="submission" date="2018-03" db="EMBL/GenBank/DDBJ databases">
        <title>The Triticum urartu genome reveals the dynamic nature of wheat genome evolution.</title>
        <authorList>
            <person name="Ling H."/>
            <person name="Ma B."/>
            <person name="Shi X."/>
            <person name="Liu H."/>
            <person name="Dong L."/>
            <person name="Sun H."/>
            <person name="Cao Y."/>
            <person name="Gao Q."/>
            <person name="Zheng S."/>
            <person name="Li Y."/>
            <person name="Yu Y."/>
            <person name="Du H."/>
            <person name="Qi M."/>
            <person name="Li Y."/>
            <person name="Yu H."/>
            <person name="Cui Y."/>
            <person name="Wang N."/>
            <person name="Chen C."/>
            <person name="Wu H."/>
            <person name="Zhao Y."/>
            <person name="Zhang J."/>
            <person name="Li Y."/>
            <person name="Zhou W."/>
            <person name="Zhang B."/>
            <person name="Hu W."/>
            <person name="Eijk M."/>
            <person name="Tang J."/>
            <person name="Witsenboer H."/>
            <person name="Zhao S."/>
            <person name="Li Z."/>
            <person name="Zhang A."/>
            <person name="Wang D."/>
            <person name="Liang C."/>
        </authorList>
    </citation>
    <scope>NUCLEOTIDE SEQUENCE [LARGE SCALE GENOMIC DNA]</scope>
    <source>
        <strain evidence="1">cv. G1812</strain>
    </source>
</reference>
<organism evidence="1 2">
    <name type="scientific">Triticum urartu</name>
    <name type="common">Red wild einkorn</name>
    <name type="synonym">Crithodium urartu</name>
    <dbReference type="NCBI Taxonomy" id="4572"/>
    <lineage>
        <taxon>Eukaryota</taxon>
        <taxon>Viridiplantae</taxon>
        <taxon>Streptophyta</taxon>
        <taxon>Embryophyta</taxon>
        <taxon>Tracheophyta</taxon>
        <taxon>Spermatophyta</taxon>
        <taxon>Magnoliopsida</taxon>
        <taxon>Liliopsida</taxon>
        <taxon>Poales</taxon>
        <taxon>Poaceae</taxon>
        <taxon>BOP clade</taxon>
        <taxon>Pooideae</taxon>
        <taxon>Triticodae</taxon>
        <taxon>Triticeae</taxon>
        <taxon>Triticinae</taxon>
        <taxon>Triticum</taxon>
    </lineage>
</organism>
<dbReference type="EnsemblPlants" id="TuG1812G0300002916.01.T02">
    <property type="protein sequence ID" value="TuG1812G0300002916.01.T02"/>
    <property type="gene ID" value="TuG1812G0300002916.01"/>
</dbReference>
<dbReference type="Gramene" id="TuG1812G0300002916.01.T01">
    <property type="protein sequence ID" value="TuG1812G0300002916.01.T01"/>
    <property type="gene ID" value="TuG1812G0300002916.01"/>
</dbReference>
<evidence type="ECO:0000313" key="2">
    <source>
        <dbReference type="Proteomes" id="UP000015106"/>
    </source>
</evidence>
<dbReference type="Gramene" id="TuG1812G0300002916.01.T02">
    <property type="protein sequence ID" value="TuG1812G0300002916.01.T02"/>
    <property type="gene ID" value="TuG1812G0300002916.01"/>
</dbReference>
<dbReference type="Proteomes" id="UP000015106">
    <property type="component" value="Chromosome 3"/>
</dbReference>
<keyword evidence="2" id="KW-1185">Reference proteome</keyword>
<name>A0A8R7PTW8_TRIUA</name>
<reference evidence="1" key="3">
    <citation type="submission" date="2022-06" db="UniProtKB">
        <authorList>
            <consortium name="EnsemblPlants"/>
        </authorList>
    </citation>
    <scope>IDENTIFICATION</scope>
</reference>